<feature type="region of interest" description="Disordered" evidence="1">
    <location>
        <begin position="1"/>
        <end position="94"/>
    </location>
</feature>
<evidence type="ECO:0000256" key="1">
    <source>
        <dbReference type="SAM" id="MobiDB-lite"/>
    </source>
</evidence>
<dbReference type="Proteomes" id="UP000254866">
    <property type="component" value="Unassembled WGS sequence"/>
</dbReference>
<proteinExistence type="predicted"/>
<feature type="compositionally biased region" description="Basic and acidic residues" evidence="1">
    <location>
        <begin position="1"/>
        <end position="16"/>
    </location>
</feature>
<sequence length="94" mass="9974">MPEQSKPDLINERKAGLDLPDTPPVASDWNSLDARNVNVGAGRQRRAEMPKEAMSGNDPHSTAGLREPASEGSGVRDAAGINMSGLGRQGEEHL</sequence>
<name>A0A370TUK4_9HELO</name>
<dbReference type="OrthoDB" id="3913483at2759"/>
<organism evidence="2 3">
    <name type="scientific">Venustampulla echinocandica</name>
    <dbReference type="NCBI Taxonomy" id="2656787"/>
    <lineage>
        <taxon>Eukaryota</taxon>
        <taxon>Fungi</taxon>
        <taxon>Dikarya</taxon>
        <taxon>Ascomycota</taxon>
        <taxon>Pezizomycotina</taxon>
        <taxon>Leotiomycetes</taxon>
        <taxon>Helotiales</taxon>
        <taxon>Pleuroascaceae</taxon>
        <taxon>Venustampulla</taxon>
    </lineage>
</organism>
<gene>
    <name evidence="2" type="ORF">BP5553_03562</name>
</gene>
<dbReference type="GeneID" id="43596411"/>
<dbReference type="EMBL" id="NPIC01000002">
    <property type="protein sequence ID" value="RDL39222.1"/>
    <property type="molecule type" value="Genomic_DNA"/>
</dbReference>
<dbReference type="AlphaFoldDB" id="A0A370TUK4"/>
<comment type="caution">
    <text evidence="2">The sequence shown here is derived from an EMBL/GenBank/DDBJ whole genome shotgun (WGS) entry which is preliminary data.</text>
</comment>
<evidence type="ECO:0000313" key="3">
    <source>
        <dbReference type="Proteomes" id="UP000254866"/>
    </source>
</evidence>
<keyword evidence="3" id="KW-1185">Reference proteome</keyword>
<dbReference type="RefSeq" id="XP_031871878.1">
    <property type="nucleotide sequence ID" value="XM_032012185.1"/>
</dbReference>
<protein>
    <submittedName>
        <fullName evidence="2">Uncharacterized protein</fullName>
    </submittedName>
</protein>
<reference evidence="2 3" key="1">
    <citation type="journal article" date="2018" name="IMA Fungus">
        <title>IMA Genome-F 9: Draft genome sequence of Annulohypoxylon stygium, Aspergillus mulundensis, Berkeleyomyces basicola (syn. Thielaviopsis basicola), Ceratocystis smalleyi, two Cercospora beticola strains, Coleophoma cylindrospora, Fusarium fracticaudum, Phialophora cf. hyalina, and Morchella septimelata.</title>
        <authorList>
            <person name="Wingfield B.D."/>
            <person name="Bills G.F."/>
            <person name="Dong Y."/>
            <person name="Huang W."/>
            <person name="Nel W.J."/>
            <person name="Swalarsk-Parry B.S."/>
            <person name="Vaghefi N."/>
            <person name="Wilken P.M."/>
            <person name="An Z."/>
            <person name="de Beer Z.W."/>
            <person name="De Vos L."/>
            <person name="Chen L."/>
            <person name="Duong T.A."/>
            <person name="Gao Y."/>
            <person name="Hammerbacher A."/>
            <person name="Kikkert J.R."/>
            <person name="Li Y."/>
            <person name="Li H."/>
            <person name="Li K."/>
            <person name="Li Q."/>
            <person name="Liu X."/>
            <person name="Ma X."/>
            <person name="Naidoo K."/>
            <person name="Pethybridge S.J."/>
            <person name="Sun J."/>
            <person name="Steenkamp E.T."/>
            <person name="van der Nest M.A."/>
            <person name="van Wyk S."/>
            <person name="Wingfield M.J."/>
            <person name="Xiong C."/>
            <person name="Yue Q."/>
            <person name="Zhang X."/>
        </authorList>
    </citation>
    <scope>NUCLEOTIDE SEQUENCE [LARGE SCALE GENOMIC DNA]</scope>
    <source>
        <strain evidence="2 3">BP 5553</strain>
    </source>
</reference>
<accession>A0A370TUK4</accession>
<evidence type="ECO:0000313" key="2">
    <source>
        <dbReference type="EMBL" id="RDL39222.1"/>
    </source>
</evidence>